<comment type="caution">
    <text evidence="1">The sequence shown here is derived from an EMBL/GenBank/DDBJ whole genome shotgun (WGS) entry which is preliminary data.</text>
</comment>
<dbReference type="EMBL" id="SNRW01010601">
    <property type="protein sequence ID" value="KAA6376324.1"/>
    <property type="molecule type" value="Genomic_DNA"/>
</dbReference>
<name>A0A5J4V1A8_9EUKA</name>
<gene>
    <name evidence="1" type="ORF">EZS28_028148</name>
    <name evidence="2" type="ORF">EZS28_028149</name>
</gene>
<dbReference type="EMBL" id="SNRW01010601">
    <property type="protein sequence ID" value="KAA6376325.1"/>
    <property type="molecule type" value="Genomic_DNA"/>
</dbReference>
<dbReference type="AlphaFoldDB" id="A0A5J4V1A8"/>
<accession>A0A5J4V1A8</accession>
<protein>
    <submittedName>
        <fullName evidence="1">Uncharacterized protein</fullName>
    </submittedName>
</protein>
<organism evidence="1 3">
    <name type="scientific">Streblomastix strix</name>
    <dbReference type="NCBI Taxonomy" id="222440"/>
    <lineage>
        <taxon>Eukaryota</taxon>
        <taxon>Metamonada</taxon>
        <taxon>Preaxostyla</taxon>
        <taxon>Oxymonadida</taxon>
        <taxon>Streblomastigidae</taxon>
        <taxon>Streblomastix</taxon>
    </lineage>
</organism>
<evidence type="ECO:0000313" key="3">
    <source>
        <dbReference type="Proteomes" id="UP000324800"/>
    </source>
</evidence>
<evidence type="ECO:0000313" key="1">
    <source>
        <dbReference type="EMBL" id="KAA6376324.1"/>
    </source>
</evidence>
<sequence length="132" mass="15408">MYKHSQFINSLIEGLRCAGGNEEEYKSAIEQSIAVVREIYFKIINRVGIYSEFFELRKDFESQIEEFGDGEELESHLFHFIVLHESGVKEYAEDACSTITLAFKHPTNGNNLHDFDKIEKEELTYDEIDFEI</sequence>
<evidence type="ECO:0000313" key="2">
    <source>
        <dbReference type="EMBL" id="KAA6376325.1"/>
    </source>
</evidence>
<proteinExistence type="predicted"/>
<dbReference type="Proteomes" id="UP000324800">
    <property type="component" value="Unassembled WGS sequence"/>
</dbReference>
<reference evidence="1 3" key="1">
    <citation type="submission" date="2019-03" db="EMBL/GenBank/DDBJ databases">
        <title>Single cell metagenomics reveals metabolic interactions within the superorganism composed of flagellate Streblomastix strix and complex community of Bacteroidetes bacteria on its surface.</title>
        <authorList>
            <person name="Treitli S.C."/>
            <person name="Kolisko M."/>
            <person name="Husnik F."/>
            <person name="Keeling P."/>
            <person name="Hampl V."/>
        </authorList>
    </citation>
    <scope>NUCLEOTIDE SEQUENCE [LARGE SCALE GENOMIC DNA]</scope>
    <source>
        <strain evidence="1">ST1C</strain>
    </source>
</reference>